<dbReference type="eggNOG" id="COG0079">
    <property type="taxonomic scope" value="Bacteria"/>
</dbReference>
<comment type="pathway">
    <text evidence="5">Amino-acid biosynthesis.</text>
</comment>
<dbReference type="PANTHER" id="PTHR43643:SF3">
    <property type="entry name" value="HISTIDINOL-PHOSPHATE AMINOTRANSFERASE"/>
    <property type="match status" value="1"/>
</dbReference>
<dbReference type="PROSITE" id="PS51318">
    <property type="entry name" value="TAT"/>
    <property type="match status" value="1"/>
</dbReference>
<dbReference type="CDD" id="cd00609">
    <property type="entry name" value="AAT_like"/>
    <property type="match status" value="1"/>
</dbReference>
<feature type="domain" description="Aminotransferase class I/classII large" evidence="6">
    <location>
        <begin position="60"/>
        <end position="388"/>
    </location>
</feature>
<dbReference type="STRING" id="1088869.GMO_10550"/>
<dbReference type="Gene3D" id="3.40.640.10">
    <property type="entry name" value="Type I PLP-dependent aspartate aminotransferase-like (Major domain)"/>
    <property type="match status" value="1"/>
</dbReference>
<accession>G6XHR1</accession>
<dbReference type="PANTHER" id="PTHR43643">
    <property type="entry name" value="HISTIDINOL-PHOSPHATE AMINOTRANSFERASE 2"/>
    <property type="match status" value="1"/>
</dbReference>
<dbReference type="EMBL" id="AGQV01000002">
    <property type="protein sequence ID" value="EHH68285.1"/>
    <property type="molecule type" value="Genomic_DNA"/>
</dbReference>
<dbReference type="InterPro" id="IPR015424">
    <property type="entry name" value="PyrdxlP-dep_Trfase"/>
</dbReference>
<evidence type="ECO:0000256" key="4">
    <source>
        <dbReference type="ARBA" id="ARBA00022898"/>
    </source>
</evidence>
<evidence type="ECO:0000256" key="5">
    <source>
        <dbReference type="ARBA" id="ARBA00029440"/>
    </source>
</evidence>
<comment type="caution">
    <text evidence="7">The sequence shown here is derived from an EMBL/GenBank/DDBJ whole genome shotgun (WGS) entry which is preliminary data.</text>
</comment>
<dbReference type="InterPro" id="IPR050106">
    <property type="entry name" value="HistidinolP_aminotransfase"/>
</dbReference>
<keyword evidence="3 7" id="KW-0808">Transferase</keyword>
<organism evidence="7 8">
    <name type="scientific">Gluconobacter morbifer G707</name>
    <dbReference type="NCBI Taxonomy" id="1088869"/>
    <lineage>
        <taxon>Bacteria</taxon>
        <taxon>Pseudomonadati</taxon>
        <taxon>Pseudomonadota</taxon>
        <taxon>Alphaproteobacteria</taxon>
        <taxon>Acetobacterales</taxon>
        <taxon>Acetobacteraceae</taxon>
        <taxon>Gluconobacter</taxon>
    </lineage>
</organism>
<dbReference type="InterPro" id="IPR006311">
    <property type="entry name" value="TAT_signal"/>
</dbReference>
<dbReference type="SUPFAM" id="SSF53383">
    <property type="entry name" value="PLP-dependent transferases"/>
    <property type="match status" value="1"/>
</dbReference>
<name>G6XHR1_9PROT</name>
<keyword evidence="2 7" id="KW-0032">Aminotransferase</keyword>
<keyword evidence="8" id="KW-1185">Reference proteome</keyword>
<dbReference type="GO" id="GO:0030170">
    <property type="term" value="F:pyridoxal phosphate binding"/>
    <property type="evidence" value="ECO:0007669"/>
    <property type="project" value="InterPro"/>
</dbReference>
<gene>
    <name evidence="7" type="ORF">GMO_10550</name>
</gene>
<protein>
    <submittedName>
        <fullName evidence="7">Putative aminotransferase</fullName>
        <ecNumber evidence="7">2.6.1.9</ecNumber>
    </submittedName>
</protein>
<dbReference type="Pfam" id="PF00155">
    <property type="entry name" value="Aminotran_1_2"/>
    <property type="match status" value="1"/>
</dbReference>
<sequence>MTMTHSLSPESREDLLSRGYSRRSLGRVAALLAGGFAAHSLIGKAEAAPLTALPEGDIAKMVRIGSNECWTGPFPEAAQTGAAVVYQSNRYDPTGHMRSDLISAASSVENIPETHVMPWSGSSDPLARAIVTFCSPARGLVTADPSYEAGWVTADWLKIPLNRVPLMAHRGYRTDVRAMLKANPNAGVYYICSPNNPTGTLTPLVDIKWLVEHKPEGSVVLVDEAYIHFSGTPSAVSLAAQDKDIIVLRTFSKMFAMAGMRLGLSFARPDLHERMLRYDGESATRMLPMPAVACGTKSLSMKDNIVARRKEMIAARSMTFRHLHKRGLTFIPSDANMFVLDWKQPAAPIKEAFLKKGVIIGRSWPIWPNASRITVGSMEDMQQFCTALDAIIPA</sequence>
<evidence type="ECO:0000256" key="2">
    <source>
        <dbReference type="ARBA" id="ARBA00022576"/>
    </source>
</evidence>
<dbReference type="InterPro" id="IPR004839">
    <property type="entry name" value="Aminotransferase_I/II_large"/>
</dbReference>
<dbReference type="AlphaFoldDB" id="G6XHR1"/>
<proteinExistence type="inferred from homology"/>
<comment type="similarity">
    <text evidence="1">Belongs to the class-II pyridoxal-phosphate-dependent aminotransferase family. Histidinol-phosphate aminotransferase subfamily.</text>
</comment>
<evidence type="ECO:0000313" key="8">
    <source>
        <dbReference type="Proteomes" id="UP000004949"/>
    </source>
</evidence>
<dbReference type="Proteomes" id="UP000004949">
    <property type="component" value="Unassembled WGS sequence"/>
</dbReference>
<dbReference type="InterPro" id="IPR015421">
    <property type="entry name" value="PyrdxlP-dep_Trfase_major"/>
</dbReference>
<keyword evidence="4" id="KW-0663">Pyridoxal phosphate</keyword>
<dbReference type="PATRIC" id="fig|1088869.3.peg.1055"/>
<dbReference type="Gene3D" id="3.90.1150.10">
    <property type="entry name" value="Aspartate Aminotransferase, domain 1"/>
    <property type="match status" value="1"/>
</dbReference>
<evidence type="ECO:0000259" key="6">
    <source>
        <dbReference type="Pfam" id="PF00155"/>
    </source>
</evidence>
<evidence type="ECO:0000256" key="1">
    <source>
        <dbReference type="ARBA" id="ARBA00007970"/>
    </source>
</evidence>
<evidence type="ECO:0000256" key="3">
    <source>
        <dbReference type="ARBA" id="ARBA00022679"/>
    </source>
</evidence>
<dbReference type="InterPro" id="IPR015422">
    <property type="entry name" value="PyrdxlP-dep_Trfase_small"/>
</dbReference>
<evidence type="ECO:0000313" key="7">
    <source>
        <dbReference type="EMBL" id="EHH68285.1"/>
    </source>
</evidence>
<dbReference type="GO" id="GO:0004400">
    <property type="term" value="F:histidinol-phosphate transaminase activity"/>
    <property type="evidence" value="ECO:0007669"/>
    <property type="project" value="UniProtKB-EC"/>
</dbReference>
<dbReference type="NCBIfam" id="NF006580">
    <property type="entry name" value="PRK09105.1"/>
    <property type="match status" value="1"/>
</dbReference>
<dbReference type="EC" id="2.6.1.9" evidence="7"/>
<reference evidence="7 8" key="1">
    <citation type="submission" date="2011-10" db="EMBL/GenBank/DDBJ databases">
        <title>Genome sequence of Gluconobacter morbifer G707, isolated from Drosophila gut.</title>
        <authorList>
            <person name="Lee W.-J."/>
            <person name="Kim E.-K."/>
        </authorList>
    </citation>
    <scope>NUCLEOTIDE SEQUENCE [LARGE SCALE GENOMIC DNA]</scope>
    <source>
        <strain evidence="7 8">G707</strain>
    </source>
</reference>